<proteinExistence type="predicted"/>
<dbReference type="GO" id="GO:0005886">
    <property type="term" value="C:plasma membrane"/>
    <property type="evidence" value="ECO:0007669"/>
    <property type="project" value="UniProtKB-SubCell"/>
</dbReference>
<feature type="transmembrane region" description="Helical" evidence="6">
    <location>
        <begin position="286"/>
        <end position="306"/>
    </location>
</feature>
<sequence length="425" mass="46117">MSVKKPFVYPEMRLVFILLITCFAAWGVAANMTDPLVKVFSQIFAMSTLQSALVQFAYYGAYFCLAIPAAFINRRYSYKTGVLCGLGLAVIGALAFYPASLAMNYHYFLAALFILASGLSILETSANPFVMAMGPLENATRRLNLAQAFNPVGTNLGVFLAATLILPNLHIAEAADRALMTVEELKLVQAAELKAVMLPYVSMAAALLLIWLMILFSKVPKPREAVVSSIGELHFAQIFKRLMANTHYRFGVIAQFFNVAAQVCVWTFTIQYVQQAMGGTAADASIYLQYSLLVFLVSRFAMTWLMGYVRPTVLMTILALTGSALCLFAMLSPTISGVWAIVSISACLSLMFPTIYGVALKGLGEDTKFGAAGLVMAILGGAIMPLFQGALIDVFNTAISYIVPAACFLVVAAYGYFDVRSKRAC</sequence>
<feature type="transmembrane region" description="Helical" evidence="6">
    <location>
        <begin position="250"/>
        <end position="274"/>
    </location>
</feature>
<gene>
    <name evidence="7" type="primary">fucP</name>
    <name evidence="7" type="ORF">A9E74_01002</name>
</gene>
<evidence type="ECO:0000313" key="7">
    <source>
        <dbReference type="EMBL" id="ODN67275.1"/>
    </source>
</evidence>
<dbReference type="Gene3D" id="1.20.1250.20">
    <property type="entry name" value="MFS general substrate transporter like domains"/>
    <property type="match status" value="2"/>
</dbReference>
<feature type="transmembrane region" description="Helical" evidence="6">
    <location>
        <begin position="54"/>
        <end position="73"/>
    </location>
</feature>
<keyword evidence="4 6" id="KW-1133">Transmembrane helix</keyword>
<accession>A0A1E3GTL9</accession>
<feature type="transmembrane region" description="Helical" evidence="6">
    <location>
        <begin position="371"/>
        <end position="392"/>
    </location>
</feature>
<evidence type="ECO:0000256" key="3">
    <source>
        <dbReference type="ARBA" id="ARBA00022692"/>
    </source>
</evidence>
<evidence type="ECO:0000256" key="2">
    <source>
        <dbReference type="ARBA" id="ARBA00022475"/>
    </source>
</evidence>
<feature type="transmembrane region" description="Helical" evidence="6">
    <location>
        <begin position="80"/>
        <end position="99"/>
    </location>
</feature>
<dbReference type="InterPro" id="IPR005275">
    <property type="entry name" value="Lfuc_symporter_FucP"/>
</dbReference>
<feature type="transmembrane region" description="Helical" evidence="6">
    <location>
        <begin position="197"/>
        <end position="216"/>
    </location>
</feature>
<dbReference type="SUPFAM" id="SSF103473">
    <property type="entry name" value="MFS general substrate transporter"/>
    <property type="match status" value="1"/>
</dbReference>
<keyword evidence="3 6" id="KW-0812">Transmembrane</keyword>
<dbReference type="EMBL" id="MCRI01000007">
    <property type="protein sequence ID" value="ODN67275.1"/>
    <property type="molecule type" value="Genomic_DNA"/>
</dbReference>
<dbReference type="PATRIC" id="fig|291169.3.peg.1009"/>
<evidence type="ECO:0000256" key="4">
    <source>
        <dbReference type="ARBA" id="ARBA00022989"/>
    </source>
</evidence>
<feature type="transmembrane region" description="Helical" evidence="6">
    <location>
        <begin position="143"/>
        <end position="166"/>
    </location>
</feature>
<feature type="transmembrane region" description="Helical" evidence="6">
    <location>
        <begin position="398"/>
        <end position="417"/>
    </location>
</feature>
<evidence type="ECO:0000256" key="6">
    <source>
        <dbReference type="SAM" id="Phobius"/>
    </source>
</evidence>
<dbReference type="PANTHER" id="PTHR43702">
    <property type="entry name" value="L-FUCOSE-PROTON SYMPORTER"/>
    <property type="match status" value="1"/>
</dbReference>
<name>A0A1E3GTL9_9GAMM</name>
<reference evidence="7 8" key="1">
    <citation type="submission" date="2016-07" db="EMBL/GenBank/DDBJ databases">
        <title>Draft Genome Sequence of Methylophaga muralis Bur 1.</title>
        <authorList>
            <person name="Vasilenko O.V."/>
            <person name="Doronina N.V."/>
            <person name="Shmareva M.N."/>
            <person name="Tarlachkov S.V."/>
            <person name="Mustakhimov I."/>
            <person name="Trotsenko Y.A."/>
        </authorList>
    </citation>
    <scope>NUCLEOTIDE SEQUENCE [LARGE SCALE GENOMIC DNA]</scope>
    <source>
        <strain evidence="7 8">Bur 1</strain>
    </source>
</reference>
<dbReference type="Pfam" id="PF07690">
    <property type="entry name" value="MFS_1"/>
    <property type="match status" value="1"/>
</dbReference>
<dbReference type="InterPro" id="IPR011701">
    <property type="entry name" value="MFS"/>
</dbReference>
<comment type="subcellular location">
    <subcellularLocation>
        <location evidence="1">Cell inner membrane</location>
        <topology evidence="1">Multi-pass membrane protein</topology>
    </subcellularLocation>
</comment>
<keyword evidence="5 6" id="KW-0472">Membrane</keyword>
<comment type="caution">
    <text evidence="7">The sequence shown here is derived from an EMBL/GenBank/DDBJ whole genome shotgun (WGS) entry which is preliminary data.</text>
</comment>
<evidence type="ECO:0000256" key="5">
    <source>
        <dbReference type="ARBA" id="ARBA00023136"/>
    </source>
</evidence>
<dbReference type="AlphaFoldDB" id="A0A1E3GTL9"/>
<feature type="transmembrane region" description="Helical" evidence="6">
    <location>
        <begin position="105"/>
        <end position="122"/>
    </location>
</feature>
<evidence type="ECO:0000256" key="1">
    <source>
        <dbReference type="ARBA" id="ARBA00004429"/>
    </source>
</evidence>
<dbReference type="InterPro" id="IPR050375">
    <property type="entry name" value="MFS_TsgA-like"/>
</dbReference>
<dbReference type="CDD" id="cd17394">
    <property type="entry name" value="MFS_FucP_like"/>
    <property type="match status" value="1"/>
</dbReference>
<dbReference type="Proteomes" id="UP000094379">
    <property type="component" value="Unassembled WGS sequence"/>
</dbReference>
<feature type="transmembrane region" description="Helical" evidence="6">
    <location>
        <begin position="313"/>
        <end position="331"/>
    </location>
</feature>
<protein>
    <submittedName>
        <fullName evidence="7">L-fucose-proton symporter</fullName>
    </submittedName>
</protein>
<dbReference type="InterPro" id="IPR036259">
    <property type="entry name" value="MFS_trans_sf"/>
</dbReference>
<keyword evidence="8" id="KW-1185">Reference proteome</keyword>
<keyword evidence="2" id="KW-1003">Cell membrane</keyword>
<dbReference type="NCBIfam" id="TIGR00885">
    <property type="entry name" value="fucP"/>
    <property type="match status" value="1"/>
</dbReference>
<dbReference type="STRING" id="291169.A9E74_01002"/>
<evidence type="ECO:0000313" key="8">
    <source>
        <dbReference type="Proteomes" id="UP000094379"/>
    </source>
</evidence>
<dbReference type="GO" id="GO:0015535">
    <property type="term" value="F:fucose:proton symporter activity"/>
    <property type="evidence" value="ECO:0007669"/>
    <property type="project" value="InterPro"/>
</dbReference>
<organism evidence="7 8">
    <name type="scientific">Methylophaga muralis</name>
    <dbReference type="NCBI Taxonomy" id="291169"/>
    <lineage>
        <taxon>Bacteria</taxon>
        <taxon>Pseudomonadati</taxon>
        <taxon>Pseudomonadota</taxon>
        <taxon>Gammaproteobacteria</taxon>
        <taxon>Thiotrichales</taxon>
        <taxon>Piscirickettsiaceae</taxon>
        <taxon>Methylophaga</taxon>
    </lineage>
</organism>
<dbReference type="RefSeq" id="WP_069295523.1">
    <property type="nucleotide sequence ID" value="NZ_MCRI01000007.1"/>
</dbReference>
<feature type="transmembrane region" description="Helical" evidence="6">
    <location>
        <begin position="337"/>
        <end position="359"/>
    </location>
</feature>
<dbReference type="PANTHER" id="PTHR43702:SF11">
    <property type="entry name" value="L-FUCOSE-PROTON SYMPORTER"/>
    <property type="match status" value="1"/>
</dbReference>